<name>A0AA35KYF6_9SAUR</name>
<reference evidence="1" key="1">
    <citation type="submission" date="2022-12" db="EMBL/GenBank/DDBJ databases">
        <authorList>
            <person name="Alioto T."/>
            <person name="Alioto T."/>
            <person name="Gomez Garrido J."/>
        </authorList>
    </citation>
    <scope>NUCLEOTIDE SEQUENCE</scope>
</reference>
<evidence type="ECO:0000313" key="2">
    <source>
        <dbReference type="Proteomes" id="UP001178461"/>
    </source>
</evidence>
<gene>
    <name evidence="1" type="ORF">PODLI_1B025318</name>
</gene>
<sequence>MQIMPPPLGVLRAAAWNSSCHLDYVLFVGWLSSALTARVVKCISIDFGSRPGAPPGKGEGFVCTPGSKWIWCLR</sequence>
<proteinExistence type="predicted"/>
<organism evidence="1 2">
    <name type="scientific">Podarcis lilfordi</name>
    <name type="common">Lilford's wall lizard</name>
    <dbReference type="NCBI Taxonomy" id="74358"/>
    <lineage>
        <taxon>Eukaryota</taxon>
        <taxon>Metazoa</taxon>
        <taxon>Chordata</taxon>
        <taxon>Craniata</taxon>
        <taxon>Vertebrata</taxon>
        <taxon>Euteleostomi</taxon>
        <taxon>Lepidosauria</taxon>
        <taxon>Squamata</taxon>
        <taxon>Bifurcata</taxon>
        <taxon>Unidentata</taxon>
        <taxon>Episquamata</taxon>
        <taxon>Laterata</taxon>
        <taxon>Lacertibaenia</taxon>
        <taxon>Lacertidae</taxon>
        <taxon>Podarcis</taxon>
    </lineage>
</organism>
<dbReference type="EMBL" id="OX395135">
    <property type="protein sequence ID" value="CAI5786540.1"/>
    <property type="molecule type" value="Genomic_DNA"/>
</dbReference>
<evidence type="ECO:0000313" key="1">
    <source>
        <dbReference type="EMBL" id="CAI5786540.1"/>
    </source>
</evidence>
<keyword evidence="2" id="KW-1185">Reference proteome</keyword>
<protein>
    <submittedName>
        <fullName evidence="1">Uncharacterized protein</fullName>
    </submittedName>
</protein>
<dbReference type="Proteomes" id="UP001178461">
    <property type="component" value="Chromosome 10"/>
</dbReference>
<dbReference type="AlphaFoldDB" id="A0AA35KYF6"/>
<accession>A0AA35KYF6</accession>